<name>A0ABY0TB36_9PROT</name>
<proteinExistence type="predicted"/>
<comment type="caution">
    <text evidence="1">The sequence shown here is derived from an EMBL/GenBank/DDBJ whole genome shotgun (WGS) entry which is preliminary data.</text>
</comment>
<dbReference type="Proteomes" id="UP000183471">
    <property type="component" value="Unassembled WGS sequence"/>
</dbReference>
<protein>
    <submittedName>
        <fullName evidence="1">Uncharacterized protein</fullName>
    </submittedName>
</protein>
<accession>A0ABY0TB36</accession>
<reference evidence="1 2" key="1">
    <citation type="submission" date="2016-10" db="EMBL/GenBank/DDBJ databases">
        <authorList>
            <person name="Varghese N."/>
            <person name="Submissions S."/>
        </authorList>
    </citation>
    <scope>NUCLEOTIDE SEQUENCE [LARGE SCALE GENOMIC DNA]</scope>
    <source>
        <strain evidence="1 2">Nl1</strain>
    </source>
</reference>
<evidence type="ECO:0000313" key="1">
    <source>
        <dbReference type="EMBL" id="SDQ29441.1"/>
    </source>
</evidence>
<keyword evidence="2" id="KW-1185">Reference proteome</keyword>
<gene>
    <name evidence="1" type="ORF">SAMN05216402_0235</name>
</gene>
<organism evidence="1 2">
    <name type="scientific">Nitrosospira multiformis</name>
    <dbReference type="NCBI Taxonomy" id="1231"/>
    <lineage>
        <taxon>Bacteria</taxon>
        <taxon>Pseudomonadati</taxon>
        <taxon>Pseudomonadota</taxon>
        <taxon>Betaproteobacteria</taxon>
        <taxon>Nitrosomonadales</taxon>
        <taxon>Nitrosomonadaceae</taxon>
        <taxon>Nitrosospira</taxon>
    </lineage>
</organism>
<evidence type="ECO:0000313" key="2">
    <source>
        <dbReference type="Proteomes" id="UP000183471"/>
    </source>
</evidence>
<sequence>MSILDSYNDFLSRREKALRRIVNNTFGYMTIDDIQSEVWVIAFDIEAQRGYSIDFTNSDDQETILGALYNRLVKFADKQTRYAIKLDEGWDSEDSDTATNLLALLLAAPPESDPLVWLQQKEDSADFLELIRSSYSEASAYVLLLMRFDWNVEDAAEYLHIVVDTLRRRLKLSGVRARTQPSLFDRIEFIDPDFMPQQARRFRNNNYGVGFPSGMLDFLI</sequence>
<dbReference type="EMBL" id="FNKY01000001">
    <property type="protein sequence ID" value="SDQ29441.1"/>
    <property type="molecule type" value="Genomic_DNA"/>
</dbReference>